<dbReference type="GO" id="GO:0016020">
    <property type="term" value="C:membrane"/>
    <property type="evidence" value="ECO:0007669"/>
    <property type="project" value="UniProtKB-SubCell"/>
</dbReference>
<dbReference type="Proteomes" id="UP000663903">
    <property type="component" value="Chromosome"/>
</dbReference>
<feature type="region of interest" description="Disordered" evidence="6">
    <location>
        <begin position="765"/>
        <end position="785"/>
    </location>
</feature>
<evidence type="ECO:0000256" key="5">
    <source>
        <dbReference type="ARBA" id="ARBA00023136"/>
    </source>
</evidence>
<dbReference type="InterPro" id="IPR002549">
    <property type="entry name" value="AI-2E-like"/>
</dbReference>
<organism evidence="9 10">
    <name type="scientific">Ottowia testudinis</name>
    <dbReference type="NCBI Taxonomy" id="2816950"/>
    <lineage>
        <taxon>Bacteria</taxon>
        <taxon>Pseudomonadati</taxon>
        <taxon>Pseudomonadota</taxon>
        <taxon>Betaproteobacteria</taxon>
        <taxon>Burkholderiales</taxon>
        <taxon>Comamonadaceae</taxon>
        <taxon>Ottowia</taxon>
    </lineage>
</organism>
<reference evidence="9" key="1">
    <citation type="submission" date="2021-03" db="EMBL/GenBank/DDBJ databases">
        <title>Ottowia sp. 27C isolated from the cloaca of a Giant Asian pond turtle (Heosemys grandis).</title>
        <authorList>
            <person name="Spergser J."/>
            <person name="Busse H.-J."/>
        </authorList>
    </citation>
    <scope>NUCLEOTIDE SEQUENCE</scope>
    <source>
        <strain evidence="9">27C</strain>
    </source>
</reference>
<sequence length="785" mass="84813">MVSPRAAAELAAQTAEPLPRPPLMNGLVSTAVIVAALYFGRDLLMPLALAILVGFVLDPMVSWLKRRGVPRAAAVALVVFSALALLVASGVFVFAQLRQIGNDLPVYETNITRKLRSFGAALRQPGVLDQYSRVVTRVEREFEQVQRTAEGPKPRAEQPARVEIVGQAVKPWQRLLAWGESFATPLALVGIVFVFVVLILLDKGELRDKVLRLLGTNLHRTTDALDDAATRVSKYLTMQLLVNATYGLPMALGLLFIGVPGALVWGLLAALLRFVPYVGPMIAAIFPVMLAFAIDPGWNMVLWTVALIATLELISNNVIEPWLYGSSTGMSTLSLILAAMFWTALWGPIGLVLSTPMTVVLLVLGHYLPQLQFLEVLLGSERALDEPTRLHQRLLAGDVEEAVDLALQHAEETSPQHFYDQVGLGALRLASTAHDTVATAEHRHRVVSGMERVLDEMRDTYPPPGDLPLRVACIGGRWAMDALSADMAAHALTLNGIGSRVLQLGVMSSDYFARLDLRGVEVICLCYFSPDPTTLAKYFVRRLKRRWPDLQVVLAAWNHEPMAQVAHTTEKIGADAFVTTLDELVAQAQSRLVNAAGLPHVPPPVPENEAQRLQALQASGLLNPALRGRLDALAKRAADVFDCHGAHIALLDEAWQLTHGDAGAAGRPDEGAPERDAPREQSISGHVVALGEPLVVADVQRDARFAANPLLAERGVRFFAGAPLRTADGFVLGAFCVVDDRPRTLSPRDVILLGHMAGEVMQAARQQAAKAPADPAPAGAPPQAG</sequence>
<feature type="compositionally biased region" description="Pro residues" evidence="6">
    <location>
        <begin position="774"/>
        <end position="785"/>
    </location>
</feature>
<dbReference type="PANTHER" id="PTHR43102">
    <property type="entry name" value="SLR1143 PROTEIN"/>
    <property type="match status" value="1"/>
</dbReference>
<evidence type="ECO:0000256" key="6">
    <source>
        <dbReference type="SAM" id="MobiDB-lite"/>
    </source>
</evidence>
<feature type="transmembrane region" description="Helical" evidence="7">
    <location>
        <begin position="339"/>
        <end position="364"/>
    </location>
</feature>
<evidence type="ECO:0000256" key="1">
    <source>
        <dbReference type="ARBA" id="ARBA00004141"/>
    </source>
</evidence>
<keyword evidence="10" id="KW-1185">Reference proteome</keyword>
<gene>
    <name evidence="9" type="ORF">J1M35_16195</name>
</gene>
<proteinExistence type="inferred from homology"/>
<protein>
    <submittedName>
        <fullName evidence="9">AI-2E family transporter</fullName>
    </submittedName>
</protein>
<evidence type="ECO:0000256" key="7">
    <source>
        <dbReference type="SAM" id="Phobius"/>
    </source>
</evidence>
<feature type="domain" description="GAF" evidence="8">
    <location>
        <begin position="625"/>
        <end position="774"/>
    </location>
</feature>
<evidence type="ECO:0000256" key="3">
    <source>
        <dbReference type="ARBA" id="ARBA00022692"/>
    </source>
</evidence>
<dbReference type="RefSeq" id="WP_208008177.1">
    <property type="nucleotide sequence ID" value="NZ_CP071796.1"/>
</dbReference>
<feature type="transmembrane region" description="Helical" evidence="7">
    <location>
        <begin position="182"/>
        <end position="201"/>
    </location>
</feature>
<feature type="compositionally biased region" description="Basic and acidic residues" evidence="6">
    <location>
        <begin position="667"/>
        <end position="679"/>
    </location>
</feature>
<keyword evidence="3 7" id="KW-0812">Transmembrane</keyword>
<keyword evidence="4 7" id="KW-1133">Transmembrane helix</keyword>
<dbReference type="SUPFAM" id="SSF55781">
    <property type="entry name" value="GAF domain-like"/>
    <property type="match status" value="1"/>
</dbReference>
<evidence type="ECO:0000259" key="8">
    <source>
        <dbReference type="SMART" id="SM00065"/>
    </source>
</evidence>
<name>A0A975H288_9BURK</name>
<dbReference type="SMART" id="SM00065">
    <property type="entry name" value="GAF"/>
    <property type="match status" value="1"/>
</dbReference>
<feature type="region of interest" description="Disordered" evidence="6">
    <location>
        <begin position="661"/>
        <end position="681"/>
    </location>
</feature>
<keyword evidence="5 7" id="KW-0472">Membrane</keyword>
<comment type="similarity">
    <text evidence="2">Belongs to the autoinducer-2 exporter (AI-2E) (TC 2.A.86) family.</text>
</comment>
<feature type="transmembrane region" description="Helical" evidence="7">
    <location>
        <begin position="76"/>
        <end position="97"/>
    </location>
</feature>
<feature type="transmembrane region" description="Helical" evidence="7">
    <location>
        <begin position="45"/>
        <end position="64"/>
    </location>
</feature>
<comment type="subcellular location">
    <subcellularLocation>
        <location evidence="1">Membrane</location>
        <topology evidence="1">Multi-pass membrane protein</topology>
    </subcellularLocation>
</comment>
<evidence type="ECO:0000256" key="4">
    <source>
        <dbReference type="ARBA" id="ARBA00022989"/>
    </source>
</evidence>
<feature type="transmembrane region" description="Helical" evidence="7">
    <location>
        <begin position="301"/>
        <end position="319"/>
    </location>
</feature>
<dbReference type="EMBL" id="CP071796">
    <property type="protein sequence ID" value="QTD44613.1"/>
    <property type="molecule type" value="Genomic_DNA"/>
</dbReference>
<dbReference type="Gene3D" id="3.30.450.40">
    <property type="match status" value="1"/>
</dbReference>
<dbReference type="KEGG" id="otd:J1M35_16195"/>
<dbReference type="Pfam" id="PF01590">
    <property type="entry name" value="GAF"/>
    <property type="match status" value="1"/>
</dbReference>
<dbReference type="InterPro" id="IPR003018">
    <property type="entry name" value="GAF"/>
</dbReference>
<dbReference type="InterPro" id="IPR029016">
    <property type="entry name" value="GAF-like_dom_sf"/>
</dbReference>
<dbReference type="AlphaFoldDB" id="A0A975H288"/>
<feature type="transmembrane region" description="Helical" evidence="7">
    <location>
        <begin position="240"/>
        <end position="268"/>
    </location>
</feature>
<evidence type="ECO:0000256" key="2">
    <source>
        <dbReference type="ARBA" id="ARBA00009773"/>
    </source>
</evidence>
<evidence type="ECO:0000313" key="9">
    <source>
        <dbReference type="EMBL" id="QTD44613.1"/>
    </source>
</evidence>
<accession>A0A975H288</accession>
<dbReference type="Pfam" id="PF01594">
    <property type="entry name" value="AI-2E_transport"/>
    <property type="match status" value="1"/>
</dbReference>
<feature type="transmembrane region" description="Helical" evidence="7">
    <location>
        <begin position="274"/>
        <end position="294"/>
    </location>
</feature>
<dbReference type="PANTHER" id="PTHR43102:SF2">
    <property type="entry name" value="GAF DOMAIN-CONTAINING PROTEIN"/>
    <property type="match status" value="1"/>
</dbReference>
<evidence type="ECO:0000313" key="10">
    <source>
        <dbReference type="Proteomes" id="UP000663903"/>
    </source>
</evidence>